<gene>
    <name evidence="3" type="ORF">U9M48_010085</name>
</gene>
<reference evidence="3 4" key="1">
    <citation type="submission" date="2024-02" db="EMBL/GenBank/DDBJ databases">
        <title>High-quality chromosome-scale genome assembly of Pensacola bahiagrass (Paspalum notatum Flugge var. saurae).</title>
        <authorList>
            <person name="Vega J.M."/>
            <person name="Podio M."/>
            <person name="Orjuela J."/>
            <person name="Siena L.A."/>
            <person name="Pessino S.C."/>
            <person name="Combes M.C."/>
            <person name="Mariac C."/>
            <person name="Albertini E."/>
            <person name="Pupilli F."/>
            <person name="Ortiz J.P.A."/>
            <person name="Leblanc O."/>
        </authorList>
    </citation>
    <scope>NUCLEOTIDE SEQUENCE [LARGE SCALE GENOMIC DNA]</scope>
    <source>
        <strain evidence="3">R1</strain>
        <tissue evidence="3">Leaf</tissue>
    </source>
</reference>
<evidence type="ECO:0000259" key="2">
    <source>
        <dbReference type="Pfam" id="PF24747"/>
    </source>
</evidence>
<evidence type="ECO:0000313" key="4">
    <source>
        <dbReference type="Proteomes" id="UP001341281"/>
    </source>
</evidence>
<keyword evidence="4" id="KW-1185">Reference proteome</keyword>
<dbReference type="Pfam" id="PF24747">
    <property type="entry name" value="Zn-ribbon_GIR1"/>
    <property type="match status" value="1"/>
</dbReference>
<accession>A0AAQ3WFU5</accession>
<dbReference type="InterPro" id="IPR055281">
    <property type="entry name" value="GIR1-2/SIED1"/>
</dbReference>
<dbReference type="Proteomes" id="UP001341281">
    <property type="component" value="Chromosome 02"/>
</dbReference>
<sequence>MARPFVPPPPLPFIIPSSARRPPAPAGLHSTTVSLPSPLLVLVPGGWAGSKSDTPASSQGEARRVASRGWLLHAVVEVELAKAMAAEALGFMARGASGGRAAELVTRDFLGGCAATDDARDAAARHDAAGPGKLSLQTHACPATPRDLNLFPVAAATKPCAVTTAPAPAPPSSSSGGVGATATYHSVCTIEKVKTALERFERGKHQHQHQHQQHSGPGACASPSSSSVTTSSVKRRGGDSSGGVEQGDGCDSPSGGGGMVAAACPRCFLYVLISRSDPRCPRCESHVPAPAPPPAAAKKPRIDLNVGFLGT</sequence>
<dbReference type="EMBL" id="CP144746">
    <property type="protein sequence ID" value="WVZ60012.1"/>
    <property type="molecule type" value="Genomic_DNA"/>
</dbReference>
<name>A0AAQ3WFU5_PASNO</name>
<feature type="compositionally biased region" description="Low complexity" evidence="1">
    <location>
        <begin position="213"/>
        <end position="232"/>
    </location>
</feature>
<dbReference type="PANTHER" id="PTHR33177">
    <property type="entry name" value="PUTATIVE-RELATED"/>
    <property type="match status" value="1"/>
</dbReference>
<dbReference type="PANTHER" id="PTHR33177:SF70">
    <property type="entry name" value="OS03G0660700 PROTEIN"/>
    <property type="match status" value="1"/>
</dbReference>
<proteinExistence type="predicted"/>
<evidence type="ECO:0000313" key="3">
    <source>
        <dbReference type="EMBL" id="WVZ60012.1"/>
    </source>
</evidence>
<dbReference type="InterPro" id="IPR056440">
    <property type="entry name" value="Zn-ribbon_GIR1"/>
</dbReference>
<dbReference type="AlphaFoldDB" id="A0AAQ3WFU5"/>
<protein>
    <recommendedName>
        <fullName evidence="2">GIR1-like zinc ribbon domain-containing protein</fullName>
    </recommendedName>
</protein>
<organism evidence="3 4">
    <name type="scientific">Paspalum notatum var. saurae</name>
    <dbReference type="NCBI Taxonomy" id="547442"/>
    <lineage>
        <taxon>Eukaryota</taxon>
        <taxon>Viridiplantae</taxon>
        <taxon>Streptophyta</taxon>
        <taxon>Embryophyta</taxon>
        <taxon>Tracheophyta</taxon>
        <taxon>Spermatophyta</taxon>
        <taxon>Magnoliopsida</taxon>
        <taxon>Liliopsida</taxon>
        <taxon>Poales</taxon>
        <taxon>Poaceae</taxon>
        <taxon>PACMAD clade</taxon>
        <taxon>Panicoideae</taxon>
        <taxon>Andropogonodae</taxon>
        <taxon>Paspaleae</taxon>
        <taxon>Paspalinae</taxon>
        <taxon>Paspalum</taxon>
    </lineage>
</organism>
<feature type="region of interest" description="Disordered" evidence="1">
    <location>
        <begin position="201"/>
        <end position="255"/>
    </location>
</feature>
<evidence type="ECO:0000256" key="1">
    <source>
        <dbReference type="SAM" id="MobiDB-lite"/>
    </source>
</evidence>
<feature type="domain" description="GIR1-like zinc ribbon" evidence="2">
    <location>
        <begin position="259"/>
        <end position="287"/>
    </location>
</feature>